<dbReference type="Proteomes" id="UP001549320">
    <property type="component" value="Unassembled WGS sequence"/>
</dbReference>
<evidence type="ECO:0000256" key="3">
    <source>
        <dbReference type="ARBA" id="ARBA00023125"/>
    </source>
</evidence>
<dbReference type="PANTHER" id="PTHR30629">
    <property type="entry name" value="PROPHAGE INTEGRASE"/>
    <property type="match status" value="1"/>
</dbReference>
<proteinExistence type="inferred from homology"/>
<dbReference type="EMBL" id="JBEPSH010000001">
    <property type="protein sequence ID" value="MET4575322.1"/>
    <property type="molecule type" value="Genomic_DNA"/>
</dbReference>
<dbReference type="Gene3D" id="1.10.150.130">
    <property type="match status" value="1"/>
</dbReference>
<protein>
    <submittedName>
        <fullName evidence="4">Integrase</fullName>
    </submittedName>
</protein>
<dbReference type="InterPro" id="IPR050808">
    <property type="entry name" value="Phage_Integrase"/>
</dbReference>
<evidence type="ECO:0000313" key="5">
    <source>
        <dbReference type="Proteomes" id="UP001549320"/>
    </source>
</evidence>
<evidence type="ECO:0000256" key="2">
    <source>
        <dbReference type="ARBA" id="ARBA00022908"/>
    </source>
</evidence>
<sequence>MCNKVKARGAPATAVHVRDIVKQVYAFAILHGEKVDNPATDMGAASIATFAPKERAVSPLEIRLTSRQIESVATYPTIRLPLRMILLTLVRKSELVEAT</sequence>
<organism evidence="4 5">
    <name type="scientific">Ottowia thiooxydans</name>
    <dbReference type="NCBI Taxonomy" id="219182"/>
    <lineage>
        <taxon>Bacteria</taxon>
        <taxon>Pseudomonadati</taxon>
        <taxon>Pseudomonadota</taxon>
        <taxon>Betaproteobacteria</taxon>
        <taxon>Burkholderiales</taxon>
        <taxon>Comamonadaceae</taxon>
        <taxon>Ottowia</taxon>
    </lineage>
</organism>
<keyword evidence="3" id="KW-0238">DNA-binding</keyword>
<dbReference type="InterPro" id="IPR011010">
    <property type="entry name" value="DNA_brk_join_enz"/>
</dbReference>
<dbReference type="PANTHER" id="PTHR30629:SF2">
    <property type="entry name" value="PROPHAGE INTEGRASE INTS-RELATED"/>
    <property type="match status" value="1"/>
</dbReference>
<dbReference type="InterPro" id="IPR010998">
    <property type="entry name" value="Integrase_recombinase_N"/>
</dbReference>
<reference evidence="4 5" key="1">
    <citation type="submission" date="2024-06" db="EMBL/GenBank/DDBJ databases">
        <title>Sorghum-associated microbial communities from plants grown in Nebraska, USA.</title>
        <authorList>
            <person name="Schachtman D."/>
        </authorList>
    </citation>
    <scope>NUCLEOTIDE SEQUENCE [LARGE SCALE GENOMIC DNA]</scope>
    <source>
        <strain evidence="4 5">2709</strain>
    </source>
</reference>
<evidence type="ECO:0000313" key="4">
    <source>
        <dbReference type="EMBL" id="MET4575322.1"/>
    </source>
</evidence>
<evidence type="ECO:0000256" key="1">
    <source>
        <dbReference type="ARBA" id="ARBA00008857"/>
    </source>
</evidence>
<keyword evidence="2" id="KW-0229">DNA integration</keyword>
<comment type="similarity">
    <text evidence="1">Belongs to the 'phage' integrase family.</text>
</comment>
<dbReference type="SUPFAM" id="SSF56349">
    <property type="entry name" value="DNA breaking-rejoining enzymes"/>
    <property type="match status" value="1"/>
</dbReference>
<gene>
    <name evidence="4" type="ORF">ABIE13_000419</name>
</gene>
<name>A0ABV2Q3Z0_9BURK</name>
<keyword evidence="5" id="KW-1185">Reference proteome</keyword>
<accession>A0ABV2Q3Z0</accession>
<comment type="caution">
    <text evidence="4">The sequence shown here is derived from an EMBL/GenBank/DDBJ whole genome shotgun (WGS) entry which is preliminary data.</text>
</comment>